<keyword evidence="3" id="KW-0813">Transport</keyword>
<dbReference type="InterPro" id="IPR050095">
    <property type="entry name" value="ECF_ABC_transporter_ATP-bd"/>
</dbReference>
<keyword evidence="4" id="KW-1003">Cell membrane</keyword>
<dbReference type="PANTHER" id="PTHR43553">
    <property type="entry name" value="HEAVY METAL TRANSPORTER"/>
    <property type="match status" value="1"/>
</dbReference>
<evidence type="ECO:0000313" key="11">
    <source>
        <dbReference type="Proteomes" id="UP000183120"/>
    </source>
</evidence>
<proteinExistence type="inferred from homology"/>
<dbReference type="STRING" id="1805209.AUJ73_01070"/>
<evidence type="ECO:0000256" key="5">
    <source>
        <dbReference type="ARBA" id="ARBA00022741"/>
    </source>
</evidence>
<keyword evidence="5" id="KW-0547">Nucleotide-binding</keyword>
<dbReference type="SMART" id="SM00382">
    <property type="entry name" value="AAA"/>
    <property type="match status" value="1"/>
</dbReference>
<dbReference type="CDD" id="cd03225">
    <property type="entry name" value="ABC_cobalt_CbiO_domain1"/>
    <property type="match status" value="1"/>
</dbReference>
<dbReference type="GO" id="GO:0005524">
    <property type="term" value="F:ATP binding"/>
    <property type="evidence" value="ECO:0007669"/>
    <property type="project" value="UniProtKB-KW"/>
</dbReference>
<evidence type="ECO:0000256" key="4">
    <source>
        <dbReference type="ARBA" id="ARBA00022475"/>
    </source>
</evidence>
<dbReference type="GO" id="GO:0043190">
    <property type="term" value="C:ATP-binding cassette (ABC) transporter complex"/>
    <property type="evidence" value="ECO:0007669"/>
    <property type="project" value="TreeGrafter"/>
</dbReference>
<organism evidence="10 11">
    <name type="scientific">Candidatus Gottesmanbacteria bacterium CG1_02_37_22</name>
    <dbReference type="NCBI Taxonomy" id="1805209"/>
    <lineage>
        <taxon>Bacteria</taxon>
        <taxon>Candidatus Gottesmaniibacteriota</taxon>
    </lineage>
</organism>
<evidence type="ECO:0000256" key="7">
    <source>
        <dbReference type="ARBA" id="ARBA00022967"/>
    </source>
</evidence>
<evidence type="ECO:0000256" key="2">
    <source>
        <dbReference type="ARBA" id="ARBA00005417"/>
    </source>
</evidence>
<dbReference type="InterPro" id="IPR003593">
    <property type="entry name" value="AAA+_ATPase"/>
</dbReference>
<dbReference type="FunFam" id="3.40.50.300:FF:000224">
    <property type="entry name" value="Energy-coupling factor transporter ATP-binding protein EcfA"/>
    <property type="match status" value="1"/>
</dbReference>
<dbReference type="AlphaFoldDB" id="A0A1J4TSI3"/>
<sequence>MKKQNSDSPVFELEKVSYYYRNQQALEDISLKISKGERLIILGANGSGKSTLLKMLDGLYFPSKGSIKAFGVKIDADFFQNEENFYDFRKKVGFVFQDPDVQLFSPTVWDEVIFAPLHLGFSNSEVLRRAKTALKLLDIEHLKNRPPYLLSGGEKKRVALATVLAFNPEVWLFDEPTASLDPRSQSRFLDFLDTLSDRGNTVVIATHDLSIVEDMADRVLVLSEEHKMVRLGKPMNILEDIPFLSKHNLVHDHRHKHKKETHKHLHIHVTDHEHKD</sequence>
<evidence type="ECO:0000256" key="1">
    <source>
        <dbReference type="ARBA" id="ARBA00004202"/>
    </source>
</evidence>
<dbReference type="EMBL" id="MNUY01000016">
    <property type="protein sequence ID" value="OIO15204.1"/>
    <property type="molecule type" value="Genomic_DNA"/>
</dbReference>
<dbReference type="Proteomes" id="UP000183120">
    <property type="component" value="Unassembled WGS sequence"/>
</dbReference>
<dbReference type="Pfam" id="PF00005">
    <property type="entry name" value="ABC_tran"/>
    <property type="match status" value="1"/>
</dbReference>
<dbReference type="SUPFAM" id="SSF52540">
    <property type="entry name" value="P-loop containing nucleoside triphosphate hydrolases"/>
    <property type="match status" value="1"/>
</dbReference>
<evidence type="ECO:0000259" key="9">
    <source>
        <dbReference type="PROSITE" id="PS50893"/>
    </source>
</evidence>
<gene>
    <name evidence="10" type="ORF">AUJ73_01070</name>
</gene>
<reference evidence="10 11" key="1">
    <citation type="journal article" date="2016" name="Environ. Microbiol.">
        <title>Genomic resolution of a cold subsurface aquifer community provides metabolic insights for novel microbes adapted to high CO concentrations.</title>
        <authorList>
            <person name="Probst A.J."/>
            <person name="Castelle C.J."/>
            <person name="Singh A."/>
            <person name="Brown C.T."/>
            <person name="Anantharaman K."/>
            <person name="Sharon I."/>
            <person name="Hug L.A."/>
            <person name="Burstein D."/>
            <person name="Emerson J.B."/>
            <person name="Thomas B.C."/>
            <person name="Banfield J.F."/>
        </authorList>
    </citation>
    <scope>NUCLEOTIDE SEQUENCE [LARGE SCALE GENOMIC DNA]</scope>
    <source>
        <strain evidence="10">CG1_02_37_22</strain>
    </source>
</reference>
<dbReference type="GO" id="GO:0042626">
    <property type="term" value="F:ATPase-coupled transmembrane transporter activity"/>
    <property type="evidence" value="ECO:0007669"/>
    <property type="project" value="TreeGrafter"/>
</dbReference>
<keyword evidence="7" id="KW-1278">Translocase</keyword>
<dbReference type="GO" id="GO:0016887">
    <property type="term" value="F:ATP hydrolysis activity"/>
    <property type="evidence" value="ECO:0007669"/>
    <property type="project" value="InterPro"/>
</dbReference>
<comment type="similarity">
    <text evidence="2">Belongs to the ABC transporter superfamily.</text>
</comment>
<dbReference type="PANTHER" id="PTHR43553:SF27">
    <property type="entry name" value="ENERGY-COUPLING FACTOR TRANSPORTER ATP-BINDING PROTEIN ECFA2"/>
    <property type="match status" value="1"/>
</dbReference>
<dbReference type="PROSITE" id="PS00211">
    <property type="entry name" value="ABC_TRANSPORTER_1"/>
    <property type="match status" value="1"/>
</dbReference>
<dbReference type="InterPro" id="IPR015856">
    <property type="entry name" value="ABC_transpr_CbiO/EcfA_su"/>
</dbReference>
<dbReference type="InterPro" id="IPR027417">
    <property type="entry name" value="P-loop_NTPase"/>
</dbReference>
<feature type="domain" description="ABC transporter" evidence="9">
    <location>
        <begin position="11"/>
        <end position="250"/>
    </location>
</feature>
<evidence type="ECO:0000256" key="6">
    <source>
        <dbReference type="ARBA" id="ARBA00022840"/>
    </source>
</evidence>
<evidence type="ECO:0000313" key="10">
    <source>
        <dbReference type="EMBL" id="OIO15204.1"/>
    </source>
</evidence>
<keyword evidence="8" id="KW-0472">Membrane</keyword>
<comment type="subcellular location">
    <subcellularLocation>
        <location evidence="1">Cell membrane</location>
        <topology evidence="1">Peripheral membrane protein</topology>
    </subcellularLocation>
</comment>
<dbReference type="PROSITE" id="PS50893">
    <property type="entry name" value="ABC_TRANSPORTER_2"/>
    <property type="match status" value="1"/>
</dbReference>
<dbReference type="Gene3D" id="3.40.50.300">
    <property type="entry name" value="P-loop containing nucleotide triphosphate hydrolases"/>
    <property type="match status" value="1"/>
</dbReference>
<evidence type="ECO:0000256" key="3">
    <source>
        <dbReference type="ARBA" id="ARBA00022448"/>
    </source>
</evidence>
<keyword evidence="6" id="KW-0067">ATP-binding</keyword>
<protein>
    <recommendedName>
        <fullName evidence="9">ABC transporter domain-containing protein</fullName>
    </recommendedName>
</protein>
<comment type="caution">
    <text evidence="10">The sequence shown here is derived from an EMBL/GenBank/DDBJ whole genome shotgun (WGS) entry which is preliminary data.</text>
</comment>
<accession>A0A1J4TSI3</accession>
<name>A0A1J4TSI3_9BACT</name>
<dbReference type="InterPro" id="IPR003439">
    <property type="entry name" value="ABC_transporter-like_ATP-bd"/>
</dbReference>
<dbReference type="InterPro" id="IPR017871">
    <property type="entry name" value="ABC_transporter-like_CS"/>
</dbReference>
<evidence type="ECO:0000256" key="8">
    <source>
        <dbReference type="ARBA" id="ARBA00023136"/>
    </source>
</evidence>